<sequence>MKPKDKSLAKGETLLRNAQQIQKRLDDLVQDNDSLKKFMDQYDQHAHLLTLSGIIPNALPSYENMTPSEFEAFLQEMEPDIRAADRDMREIEALDQKGVAGVGKLTNYQTFRPRIEVLLEAHKQDIELAASLEKRTAALIEQYGTHVGALSELFVAWDDAIREAEDQVAKLERNQAERRKLGYE</sequence>
<dbReference type="Proteomes" id="UP000886501">
    <property type="component" value="Unassembled WGS sequence"/>
</dbReference>
<accession>A0ACB6Z9D7</accession>
<comment type="caution">
    <text evidence="1">The sequence shown here is derived from an EMBL/GenBank/DDBJ whole genome shotgun (WGS) entry which is preliminary data.</text>
</comment>
<evidence type="ECO:0000313" key="2">
    <source>
        <dbReference type="Proteomes" id="UP000886501"/>
    </source>
</evidence>
<name>A0ACB6Z9D7_THEGA</name>
<organism evidence="1 2">
    <name type="scientific">Thelephora ganbajun</name>
    <name type="common">Ganba fungus</name>
    <dbReference type="NCBI Taxonomy" id="370292"/>
    <lineage>
        <taxon>Eukaryota</taxon>
        <taxon>Fungi</taxon>
        <taxon>Dikarya</taxon>
        <taxon>Basidiomycota</taxon>
        <taxon>Agaricomycotina</taxon>
        <taxon>Agaricomycetes</taxon>
        <taxon>Thelephorales</taxon>
        <taxon>Thelephoraceae</taxon>
        <taxon>Thelephora</taxon>
    </lineage>
</organism>
<proteinExistence type="predicted"/>
<evidence type="ECO:0000313" key="1">
    <source>
        <dbReference type="EMBL" id="KAF9646221.1"/>
    </source>
</evidence>
<reference evidence="1" key="1">
    <citation type="submission" date="2019-10" db="EMBL/GenBank/DDBJ databases">
        <authorList>
            <consortium name="DOE Joint Genome Institute"/>
            <person name="Kuo A."/>
            <person name="Miyauchi S."/>
            <person name="Kiss E."/>
            <person name="Drula E."/>
            <person name="Kohler A."/>
            <person name="Sanchez-Garcia M."/>
            <person name="Andreopoulos B."/>
            <person name="Barry K.W."/>
            <person name="Bonito G."/>
            <person name="Buee M."/>
            <person name="Carver A."/>
            <person name="Chen C."/>
            <person name="Cichocki N."/>
            <person name="Clum A."/>
            <person name="Culley D."/>
            <person name="Crous P.W."/>
            <person name="Fauchery L."/>
            <person name="Girlanda M."/>
            <person name="Hayes R."/>
            <person name="Keri Z."/>
            <person name="Labutti K."/>
            <person name="Lipzen A."/>
            <person name="Lombard V."/>
            <person name="Magnuson J."/>
            <person name="Maillard F."/>
            <person name="Morin E."/>
            <person name="Murat C."/>
            <person name="Nolan M."/>
            <person name="Ohm R."/>
            <person name="Pangilinan J."/>
            <person name="Pereira M."/>
            <person name="Perotto S."/>
            <person name="Peter M."/>
            <person name="Riley R."/>
            <person name="Sitrit Y."/>
            <person name="Stielow B."/>
            <person name="Szollosi G."/>
            <person name="Zifcakova L."/>
            <person name="Stursova M."/>
            <person name="Spatafora J.W."/>
            <person name="Tedersoo L."/>
            <person name="Vaario L.-M."/>
            <person name="Yamada A."/>
            <person name="Yan M."/>
            <person name="Wang P."/>
            <person name="Xu J."/>
            <person name="Bruns T."/>
            <person name="Baldrian P."/>
            <person name="Vilgalys R."/>
            <person name="Henrissat B."/>
            <person name="Grigoriev I.V."/>
            <person name="Hibbett D."/>
            <person name="Nagy L.G."/>
            <person name="Martin F.M."/>
        </authorList>
    </citation>
    <scope>NUCLEOTIDE SEQUENCE</scope>
    <source>
        <strain evidence="1">P2</strain>
    </source>
</reference>
<protein>
    <submittedName>
        <fullName evidence="1">Uncharacterized protein</fullName>
    </submittedName>
</protein>
<dbReference type="EMBL" id="MU118064">
    <property type="protein sequence ID" value="KAF9646221.1"/>
    <property type="molecule type" value="Genomic_DNA"/>
</dbReference>
<reference evidence="1" key="2">
    <citation type="journal article" date="2020" name="Nat. Commun.">
        <title>Large-scale genome sequencing of mycorrhizal fungi provides insights into the early evolution of symbiotic traits.</title>
        <authorList>
            <person name="Miyauchi S."/>
            <person name="Kiss E."/>
            <person name="Kuo A."/>
            <person name="Drula E."/>
            <person name="Kohler A."/>
            <person name="Sanchez-Garcia M."/>
            <person name="Morin E."/>
            <person name="Andreopoulos B."/>
            <person name="Barry K.W."/>
            <person name="Bonito G."/>
            <person name="Buee M."/>
            <person name="Carver A."/>
            <person name="Chen C."/>
            <person name="Cichocki N."/>
            <person name="Clum A."/>
            <person name="Culley D."/>
            <person name="Crous P.W."/>
            <person name="Fauchery L."/>
            <person name="Girlanda M."/>
            <person name="Hayes R.D."/>
            <person name="Keri Z."/>
            <person name="LaButti K."/>
            <person name="Lipzen A."/>
            <person name="Lombard V."/>
            <person name="Magnuson J."/>
            <person name="Maillard F."/>
            <person name="Murat C."/>
            <person name="Nolan M."/>
            <person name="Ohm R.A."/>
            <person name="Pangilinan J."/>
            <person name="Pereira M.F."/>
            <person name="Perotto S."/>
            <person name="Peter M."/>
            <person name="Pfister S."/>
            <person name="Riley R."/>
            <person name="Sitrit Y."/>
            <person name="Stielow J.B."/>
            <person name="Szollosi G."/>
            <person name="Zifcakova L."/>
            <person name="Stursova M."/>
            <person name="Spatafora J.W."/>
            <person name="Tedersoo L."/>
            <person name="Vaario L.M."/>
            <person name="Yamada A."/>
            <person name="Yan M."/>
            <person name="Wang P."/>
            <person name="Xu J."/>
            <person name="Bruns T."/>
            <person name="Baldrian P."/>
            <person name="Vilgalys R."/>
            <person name="Dunand C."/>
            <person name="Henrissat B."/>
            <person name="Grigoriev I.V."/>
            <person name="Hibbett D."/>
            <person name="Nagy L.G."/>
            <person name="Martin F.M."/>
        </authorList>
    </citation>
    <scope>NUCLEOTIDE SEQUENCE</scope>
    <source>
        <strain evidence="1">P2</strain>
    </source>
</reference>
<keyword evidence="2" id="KW-1185">Reference proteome</keyword>
<gene>
    <name evidence="1" type="ORF">BDM02DRAFT_3130520</name>
</gene>